<evidence type="ECO:0000256" key="9">
    <source>
        <dbReference type="PIRNR" id="PIRNR006444"/>
    </source>
</evidence>
<dbReference type="PIRSF" id="PIRSF006444">
    <property type="entry name" value="PaaK"/>
    <property type="match status" value="1"/>
</dbReference>
<evidence type="ECO:0000256" key="7">
    <source>
        <dbReference type="ARBA" id="ARBA00068695"/>
    </source>
</evidence>
<dbReference type="Pfam" id="PF00501">
    <property type="entry name" value="AMP-binding"/>
    <property type="match status" value="1"/>
</dbReference>
<dbReference type="SUPFAM" id="SSF56801">
    <property type="entry name" value="Acetyl-CoA synthetase-like"/>
    <property type="match status" value="1"/>
</dbReference>
<comment type="caution">
    <text evidence="13">The sequence shown here is derived from an EMBL/GenBank/DDBJ whole genome shotgun (WGS) entry which is preliminary data.</text>
</comment>
<evidence type="ECO:0000259" key="11">
    <source>
        <dbReference type="Pfam" id="PF00501"/>
    </source>
</evidence>
<comment type="subunit">
    <text evidence="1">Monomer.</text>
</comment>
<dbReference type="GO" id="GO:0000166">
    <property type="term" value="F:nucleotide binding"/>
    <property type="evidence" value="ECO:0007669"/>
    <property type="project" value="UniProtKB-KW"/>
</dbReference>
<dbReference type="Pfam" id="PF14535">
    <property type="entry name" value="AMP-binding_C_2"/>
    <property type="match status" value="1"/>
</dbReference>
<organism evidence="13 14">
    <name type="scientific">Exilibacterium tricleocarpae</name>
    <dbReference type="NCBI Taxonomy" id="2591008"/>
    <lineage>
        <taxon>Bacteria</taxon>
        <taxon>Pseudomonadati</taxon>
        <taxon>Pseudomonadota</taxon>
        <taxon>Gammaproteobacteria</taxon>
        <taxon>Cellvibrionales</taxon>
        <taxon>Cellvibrionaceae</taxon>
        <taxon>Exilibacterium</taxon>
    </lineage>
</organism>
<dbReference type="NCBIfam" id="TIGR02155">
    <property type="entry name" value="PA_CoA_ligase"/>
    <property type="match status" value="1"/>
</dbReference>
<dbReference type="Gene3D" id="3.30.300.30">
    <property type="match status" value="1"/>
</dbReference>
<evidence type="ECO:0000256" key="6">
    <source>
        <dbReference type="ARBA" id="ARBA00066629"/>
    </source>
</evidence>
<dbReference type="RefSeq" id="WP_142903087.1">
    <property type="nucleotide sequence ID" value="NZ_ML660089.1"/>
</dbReference>
<feature type="domain" description="AMP-dependent ligase C-terminal" evidence="12">
    <location>
        <begin position="336"/>
        <end position="429"/>
    </location>
</feature>
<comment type="catalytic activity">
    <reaction evidence="9">
        <text>2-phenylacetate + ATP + CoA = phenylacetyl-CoA + AMP + diphosphate</text>
        <dbReference type="Rhea" id="RHEA:20956"/>
        <dbReference type="ChEBI" id="CHEBI:18401"/>
        <dbReference type="ChEBI" id="CHEBI:30616"/>
        <dbReference type="ChEBI" id="CHEBI:33019"/>
        <dbReference type="ChEBI" id="CHEBI:57287"/>
        <dbReference type="ChEBI" id="CHEBI:57390"/>
        <dbReference type="ChEBI" id="CHEBI:456215"/>
        <dbReference type="EC" id="6.2.1.30"/>
    </reaction>
</comment>
<keyword evidence="2 9" id="KW-0436">Ligase</keyword>
<dbReference type="EC" id="6.2.1.30" evidence="6 9"/>
<keyword evidence="14" id="KW-1185">Reference proteome</keyword>
<protein>
    <recommendedName>
        <fullName evidence="7 9">Phenylacetate-coenzyme A ligase</fullName>
        <ecNumber evidence="6 9">6.2.1.30</ecNumber>
    </recommendedName>
    <alternativeName>
        <fullName evidence="8 9">Phenylacetyl-CoA ligase</fullName>
    </alternativeName>
</protein>
<gene>
    <name evidence="13" type="primary">paaF</name>
    <name evidence="13" type="ORF">FKG94_04895</name>
</gene>
<dbReference type="PANTHER" id="PTHR43439:SF1">
    <property type="entry name" value="PHENYLACETATE-COENZYME A LIGASE"/>
    <property type="match status" value="1"/>
</dbReference>
<dbReference type="AlphaFoldDB" id="A0A545U3E4"/>
<dbReference type="OrthoDB" id="580775at2"/>
<dbReference type="InterPro" id="IPR000873">
    <property type="entry name" value="AMP-dep_synth/lig_dom"/>
</dbReference>
<accession>A0A545U3E4</accession>
<evidence type="ECO:0000256" key="10">
    <source>
        <dbReference type="SAM" id="MobiDB-lite"/>
    </source>
</evidence>
<evidence type="ECO:0000313" key="14">
    <source>
        <dbReference type="Proteomes" id="UP000319732"/>
    </source>
</evidence>
<dbReference type="InterPro" id="IPR045851">
    <property type="entry name" value="AMP-bd_C_sf"/>
</dbReference>
<dbReference type="GO" id="GO:0047475">
    <property type="term" value="F:phenylacetate-CoA ligase activity"/>
    <property type="evidence" value="ECO:0007669"/>
    <property type="project" value="UniProtKB-EC"/>
</dbReference>
<dbReference type="CDD" id="cd05913">
    <property type="entry name" value="PaaK"/>
    <property type="match status" value="1"/>
</dbReference>
<dbReference type="Proteomes" id="UP000319732">
    <property type="component" value="Unassembled WGS sequence"/>
</dbReference>
<evidence type="ECO:0000256" key="4">
    <source>
        <dbReference type="ARBA" id="ARBA00060591"/>
    </source>
</evidence>
<proteinExistence type="inferred from homology"/>
<evidence type="ECO:0000256" key="3">
    <source>
        <dbReference type="ARBA" id="ARBA00022741"/>
    </source>
</evidence>
<dbReference type="InterPro" id="IPR051414">
    <property type="entry name" value="Adenylate-forming_Reductase"/>
</dbReference>
<dbReference type="UniPathway" id="UPA00930"/>
<reference evidence="13 14" key="1">
    <citation type="submission" date="2019-06" db="EMBL/GenBank/DDBJ databases">
        <title>Whole genome sequence for Cellvibrionaceae sp. R142.</title>
        <authorList>
            <person name="Wang G."/>
        </authorList>
    </citation>
    <scope>NUCLEOTIDE SEQUENCE [LARGE SCALE GENOMIC DNA]</scope>
    <source>
        <strain evidence="13 14">R142</strain>
    </source>
</reference>
<feature type="domain" description="AMP-dependent synthetase/ligase" evidence="11">
    <location>
        <begin position="88"/>
        <end position="290"/>
    </location>
</feature>
<dbReference type="PANTHER" id="PTHR43439">
    <property type="entry name" value="PHENYLACETATE-COENZYME A LIGASE"/>
    <property type="match status" value="1"/>
</dbReference>
<dbReference type="InterPro" id="IPR042099">
    <property type="entry name" value="ANL_N_sf"/>
</dbReference>
<dbReference type="InterPro" id="IPR049623">
    <property type="entry name" value="PA_CoA_lig_proteobact_actino"/>
</dbReference>
<evidence type="ECO:0000256" key="2">
    <source>
        <dbReference type="ARBA" id="ARBA00022598"/>
    </source>
</evidence>
<keyword evidence="3 9" id="KW-0547">Nucleotide-binding</keyword>
<sequence length="429" mass="47350">MSSRQQGLHPIETASLDELRALQLERLRWSLDHAYRNSPFYRAHFDAHGVHPDELRQLEDLAKFPFTGKQNLRDNYPFGMFAVPQSRVARVHASSGTTGKPTVVGYSKNDIDTWAQAVARSIYAAGGRAGDKVHIAYGYGLFTGGLGAHYGAEALGCLVIPMSGGQTEKQAMLIRDFDPDVIMVTPSYMLNIVDELERQGVSAESLALRTGIFGAEPWTDAMRRKLEARAGIDAVDIYGLSEVIGPGVAQECVESKDGPTVWEDLFYPEIIDPATGRVLPNGEEGELVFTSLTKEAMPVIRYRTRDLTRLLPGTARVMRRMDKITGRSDDMMIIRGVNVFPTQIEELLLDIAELAPHYQIKLSRSGNLDTMAICVELNHAAVDTTAEQLARGLQQRIKTMIGVSSTVHVGQPGSVERSQGKARRIVDER</sequence>
<comment type="pathway">
    <text evidence="4 9">Aromatic compound metabolism; phenylacetate degradation.</text>
</comment>
<comment type="function">
    <text evidence="9">Catalyzes the activation of phenylacetic acid (PA) to phenylacetyl-CoA (PA-CoA).</text>
</comment>
<name>A0A545U3E4_9GAMM</name>
<feature type="region of interest" description="Disordered" evidence="10">
    <location>
        <begin position="408"/>
        <end position="429"/>
    </location>
</feature>
<dbReference type="InterPro" id="IPR028154">
    <property type="entry name" value="AMP-dep_Lig_C"/>
</dbReference>
<dbReference type="FunFam" id="3.40.50.12780:FF:000016">
    <property type="entry name" value="Phenylacetate-coenzyme A ligase"/>
    <property type="match status" value="1"/>
</dbReference>
<dbReference type="EMBL" id="VHSG01000006">
    <property type="protein sequence ID" value="TQV84007.1"/>
    <property type="molecule type" value="Genomic_DNA"/>
</dbReference>
<comment type="similarity">
    <text evidence="5 9">Belongs to the phenylacetyl-CoA ligase family.</text>
</comment>
<dbReference type="GO" id="GO:0010124">
    <property type="term" value="P:phenylacetate catabolic process"/>
    <property type="evidence" value="ECO:0007669"/>
    <property type="project" value="UniProtKB-UniRule"/>
</dbReference>
<dbReference type="Gene3D" id="3.40.50.12780">
    <property type="entry name" value="N-terminal domain of ligase-like"/>
    <property type="match status" value="1"/>
</dbReference>
<evidence type="ECO:0000259" key="12">
    <source>
        <dbReference type="Pfam" id="PF14535"/>
    </source>
</evidence>
<evidence type="ECO:0000256" key="5">
    <source>
        <dbReference type="ARBA" id="ARBA00061566"/>
    </source>
</evidence>
<evidence type="ECO:0000256" key="8">
    <source>
        <dbReference type="ARBA" id="ARBA00075111"/>
    </source>
</evidence>
<dbReference type="InterPro" id="IPR011880">
    <property type="entry name" value="PA_CoA_ligase"/>
</dbReference>
<evidence type="ECO:0000256" key="1">
    <source>
        <dbReference type="ARBA" id="ARBA00011245"/>
    </source>
</evidence>
<evidence type="ECO:0000313" key="13">
    <source>
        <dbReference type="EMBL" id="TQV84007.1"/>
    </source>
</evidence>